<keyword evidence="6" id="KW-1185">Reference proteome</keyword>
<dbReference type="Proteomes" id="UP000055136">
    <property type="component" value="Chromosome"/>
</dbReference>
<evidence type="ECO:0000256" key="1">
    <source>
        <dbReference type="ARBA" id="ARBA00023015"/>
    </source>
</evidence>
<dbReference type="InterPro" id="IPR018490">
    <property type="entry name" value="cNMP-bd_dom_sf"/>
</dbReference>
<proteinExistence type="predicted"/>
<dbReference type="KEGG" id="tee:Tel_12735"/>
<keyword evidence="1" id="KW-0805">Transcription regulation</keyword>
<dbReference type="Gene3D" id="1.10.10.10">
    <property type="entry name" value="Winged helix-like DNA-binding domain superfamily/Winged helix DNA-binding domain"/>
    <property type="match status" value="1"/>
</dbReference>
<dbReference type="Pfam" id="PF00027">
    <property type="entry name" value="cNMP_binding"/>
    <property type="match status" value="1"/>
</dbReference>
<keyword evidence="3" id="KW-0804">Transcription</keyword>
<sequence length="169" mass="19076">MVKLLSYLPNGRARIIRLHSPDHWIGLESILGQPYEHTAVAVEDVDAQFVSLEKLRLLRCQEPAQFAEILTQVYAHLVEADRWIAEFSTGGIKPRVARLIEFLSRFERSAAAGVVELLTVHEMADILGVTAESVSRTLALFKRSQILTKQGSGHTYTFDSRKLRYVAQE</sequence>
<feature type="domain" description="HTH crp-type" evidence="4">
    <location>
        <begin position="93"/>
        <end position="162"/>
    </location>
</feature>
<organism evidence="5 6">
    <name type="scientific">Candidatus Tenderia electrophaga</name>
    <dbReference type="NCBI Taxonomy" id="1748243"/>
    <lineage>
        <taxon>Bacteria</taxon>
        <taxon>Pseudomonadati</taxon>
        <taxon>Pseudomonadota</taxon>
        <taxon>Gammaproteobacteria</taxon>
        <taxon>Candidatus Tenderiales</taxon>
        <taxon>Candidatus Tenderiaceae</taxon>
        <taxon>Candidatus Tenderia</taxon>
    </lineage>
</organism>
<evidence type="ECO:0000256" key="2">
    <source>
        <dbReference type="ARBA" id="ARBA00023125"/>
    </source>
</evidence>
<dbReference type="InterPro" id="IPR000595">
    <property type="entry name" value="cNMP-bd_dom"/>
</dbReference>
<dbReference type="SUPFAM" id="SSF46785">
    <property type="entry name" value="Winged helix' DNA-binding domain"/>
    <property type="match status" value="1"/>
</dbReference>
<dbReference type="AlphaFoldDB" id="A0A0S2TFL5"/>
<dbReference type="STRING" id="1748243.Tel_12735"/>
<evidence type="ECO:0000256" key="3">
    <source>
        <dbReference type="ARBA" id="ARBA00023163"/>
    </source>
</evidence>
<accession>A0A0S2TFL5</accession>
<dbReference type="GO" id="GO:0006355">
    <property type="term" value="P:regulation of DNA-templated transcription"/>
    <property type="evidence" value="ECO:0007669"/>
    <property type="project" value="InterPro"/>
</dbReference>
<evidence type="ECO:0000313" key="6">
    <source>
        <dbReference type="Proteomes" id="UP000055136"/>
    </source>
</evidence>
<name>A0A0S2TFL5_9GAMM</name>
<dbReference type="InterPro" id="IPR036390">
    <property type="entry name" value="WH_DNA-bd_sf"/>
</dbReference>
<dbReference type="InterPro" id="IPR014710">
    <property type="entry name" value="RmlC-like_jellyroll"/>
</dbReference>
<dbReference type="GO" id="GO:0003677">
    <property type="term" value="F:DNA binding"/>
    <property type="evidence" value="ECO:0007669"/>
    <property type="project" value="UniProtKB-KW"/>
</dbReference>
<dbReference type="InterPro" id="IPR036388">
    <property type="entry name" value="WH-like_DNA-bd_sf"/>
</dbReference>
<keyword evidence="2" id="KW-0238">DNA-binding</keyword>
<dbReference type="Gene3D" id="2.60.120.10">
    <property type="entry name" value="Jelly Rolls"/>
    <property type="match status" value="1"/>
</dbReference>
<dbReference type="Pfam" id="PF13545">
    <property type="entry name" value="HTH_Crp_2"/>
    <property type="match status" value="1"/>
</dbReference>
<gene>
    <name evidence="5" type="ORF">Tel_12735</name>
</gene>
<dbReference type="SMART" id="SM00419">
    <property type="entry name" value="HTH_CRP"/>
    <property type="match status" value="1"/>
</dbReference>
<evidence type="ECO:0000313" key="5">
    <source>
        <dbReference type="EMBL" id="ALP53930.1"/>
    </source>
</evidence>
<dbReference type="InterPro" id="IPR012318">
    <property type="entry name" value="HTH_CRP"/>
</dbReference>
<dbReference type="EMBL" id="CP013099">
    <property type="protein sequence ID" value="ALP53930.1"/>
    <property type="molecule type" value="Genomic_DNA"/>
</dbReference>
<protein>
    <recommendedName>
        <fullName evidence="4">HTH crp-type domain-containing protein</fullName>
    </recommendedName>
</protein>
<dbReference type="PROSITE" id="PS51063">
    <property type="entry name" value="HTH_CRP_2"/>
    <property type="match status" value="1"/>
</dbReference>
<dbReference type="SUPFAM" id="SSF51206">
    <property type="entry name" value="cAMP-binding domain-like"/>
    <property type="match status" value="1"/>
</dbReference>
<reference evidence="5" key="1">
    <citation type="submission" date="2015-10" db="EMBL/GenBank/DDBJ databases">
        <title>Description of Candidatus Tenderia electrophaga gen. nov, sp. nov., an Uncultivated Electroautotroph from a Biocathode Enrichment.</title>
        <authorList>
            <person name="Eddie B.J."/>
            <person name="Malanoski A.P."/>
            <person name="Wang Z."/>
            <person name="Hall R.J."/>
            <person name="Oh S.D."/>
            <person name="Heiner C."/>
            <person name="Lin B."/>
            <person name="Strycharz-Glaven S.M."/>
        </authorList>
    </citation>
    <scope>NUCLEOTIDE SEQUENCE [LARGE SCALE GENOMIC DNA]</scope>
    <source>
        <strain evidence="5">NRL1</strain>
    </source>
</reference>
<evidence type="ECO:0000259" key="4">
    <source>
        <dbReference type="PROSITE" id="PS51063"/>
    </source>
</evidence>